<dbReference type="RefSeq" id="WP_209622249.1">
    <property type="nucleotide sequence ID" value="NZ_JAGJRS010000031.1"/>
</dbReference>
<feature type="transmembrane region" description="Helical" evidence="1">
    <location>
        <begin position="284"/>
        <end position="310"/>
    </location>
</feature>
<proteinExistence type="predicted"/>
<feature type="transmembrane region" description="Helical" evidence="1">
    <location>
        <begin position="419"/>
        <end position="436"/>
    </location>
</feature>
<feature type="transmembrane region" description="Helical" evidence="1">
    <location>
        <begin position="97"/>
        <end position="118"/>
    </location>
</feature>
<gene>
    <name evidence="2" type="ORF">J7I44_14260</name>
</gene>
<feature type="transmembrane region" description="Helical" evidence="1">
    <location>
        <begin position="388"/>
        <end position="413"/>
    </location>
</feature>
<evidence type="ECO:0008006" key="4">
    <source>
        <dbReference type="Google" id="ProtNLM"/>
    </source>
</evidence>
<dbReference type="EMBL" id="JAGJRS010000031">
    <property type="protein sequence ID" value="MBP1475474.1"/>
    <property type="molecule type" value="Genomic_DNA"/>
</dbReference>
<feature type="transmembrane region" description="Helical" evidence="1">
    <location>
        <begin position="322"/>
        <end position="343"/>
    </location>
</feature>
<feature type="transmembrane region" description="Helical" evidence="1">
    <location>
        <begin position="59"/>
        <end position="76"/>
    </location>
</feature>
<name>A0ABS4DQY6_9GAMM</name>
<keyword evidence="1" id="KW-1133">Transmembrane helix</keyword>
<feature type="transmembrane region" description="Helical" evidence="1">
    <location>
        <begin position="6"/>
        <end position="23"/>
    </location>
</feature>
<feature type="transmembrane region" description="Helical" evidence="1">
    <location>
        <begin position="229"/>
        <end position="250"/>
    </location>
</feature>
<dbReference type="Proteomes" id="UP000823790">
    <property type="component" value="Unassembled WGS sequence"/>
</dbReference>
<feature type="transmembrane region" description="Helical" evidence="1">
    <location>
        <begin position="448"/>
        <end position="467"/>
    </location>
</feature>
<feature type="transmembrane region" description="Helical" evidence="1">
    <location>
        <begin position="35"/>
        <end position="53"/>
    </location>
</feature>
<keyword evidence="1" id="KW-0812">Transmembrane</keyword>
<protein>
    <recommendedName>
        <fullName evidence="4">Glycosyltransferase RgtA/B/C/D-like domain-containing protein</fullName>
    </recommendedName>
</protein>
<sequence>MTRLLFEVAICVVGLSLVGYPLTRHNPAIKGAERLPWALILGICTTIVLVRSVNAVAPIGQASPWIAAGLVAWLVYSWRDGALRDLFFGDLRALDPIMSAVWLTALVVLTVALNIPVFSHKALVAEASSNHDAIYYVTNARWMLGHRFGDTVTYSADHPLFWMARSAFGAAPSLGRVGAEGLLAFVSAISAQDPVTHFLALQTVAVIGGTSASALLIPRRLALFSSRPTAAKVLAAGSVVFAPALVQIFINSSFANAYGVVLMTSFVLISIRSKAWSLRVQQPLLFAGMLATYPELSPIALIIIGSIFLFELLLRGESFRELLMSGFQILASVAIAIVAVPWISSVAAMTLKTVYFVASTQGNSWPDPYAGLSALQLPLAVFSTSQGLATIVPGAFFVAFAGLLCITLARSTVRSPDSSLPLGVALALTVFLSYIFHKEFNYGKLKILEYFSLFLAPSLIAACGVATSGGKHEGLHRIVQHLAILGVAAMNIGACYLLLQKGSLTAGRRYVANDLVNAVKAADQWSGQRSVAVRFGSEPFLYSMWTAYFSNRPLEFSAVYGSGGYLEPFVSTHPAVPRGSSQVMITDAIGGSTLLGEKILARYGRFEVVDVTDGTRISGLYGDEGGWSWMGRKLLLNIVGQGAKFLNLVLANRFAPAAASEKVAVTVDGARCELTISTEPHQLTLAIPPGHEHQVTIVPLGPVRSPALLGQSVDTRELSYQVSGLSLSINPRFPTLTCRSEP</sequence>
<keyword evidence="3" id="KW-1185">Reference proteome</keyword>
<comment type="caution">
    <text evidence="2">The sequence shown here is derived from an EMBL/GenBank/DDBJ whole genome shotgun (WGS) entry which is preliminary data.</text>
</comment>
<keyword evidence="1" id="KW-0472">Membrane</keyword>
<feature type="transmembrane region" description="Helical" evidence="1">
    <location>
        <begin position="256"/>
        <end position="272"/>
    </location>
</feature>
<feature type="transmembrane region" description="Helical" evidence="1">
    <location>
        <begin position="195"/>
        <end position="217"/>
    </location>
</feature>
<feature type="transmembrane region" description="Helical" evidence="1">
    <location>
        <begin position="479"/>
        <end position="499"/>
    </location>
</feature>
<reference evidence="2 3" key="1">
    <citation type="submission" date="2021-04" db="EMBL/GenBank/DDBJ databases">
        <authorList>
            <person name="Huq M.A."/>
        </authorList>
    </citation>
    <scope>NUCLEOTIDE SEQUENCE [LARGE SCALE GENOMIC DNA]</scope>
    <source>
        <strain evidence="2 3">MAH-13</strain>
    </source>
</reference>
<organism evidence="2 3">
    <name type="scientific">Frateuria flava</name>
    <dbReference type="NCBI Taxonomy" id="2821489"/>
    <lineage>
        <taxon>Bacteria</taxon>
        <taxon>Pseudomonadati</taxon>
        <taxon>Pseudomonadota</taxon>
        <taxon>Gammaproteobacteria</taxon>
        <taxon>Lysobacterales</taxon>
        <taxon>Rhodanobacteraceae</taxon>
        <taxon>Frateuria</taxon>
    </lineage>
</organism>
<evidence type="ECO:0000313" key="2">
    <source>
        <dbReference type="EMBL" id="MBP1475474.1"/>
    </source>
</evidence>
<evidence type="ECO:0000256" key="1">
    <source>
        <dbReference type="SAM" id="Phobius"/>
    </source>
</evidence>
<accession>A0ABS4DQY6</accession>
<evidence type="ECO:0000313" key="3">
    <source>
        <dbReference type="Proteomes" id="UP000823790"/>
    </source>
</evidence>